<proteinExistence type="inferred from homology"/>
<keyword evidence="5" id="KW-0238">DNA-binding</keyword>
<keyword evidence="7" id="KW-0539">Nucleus</keyword>
<dbReference type="InterPro" id="IPR001005">
    <property type="entry name" value="SANT/Myb"/>
</dbReference>
<dbReference type="PROSITE" id="PS50090">
    <property type="entry name" value="MYB_LIKE"/>
    <property type="match status" value="2"/>
</dbReference>
<accession>A0A1E4S8U3</accession>
<protein>
    <recommendedName>
        <fullName evidence="8">Pre-mRNA-splicing factor CEF1</fullName>
    </recommendedName>
</protein>
<dbReference type="STRING" id="983966.A0A1E4S8U3"/>
<evidence type="ECO:0000256" key="2">
    <source>
        <dbReference type="ARBA" id="ARBA00022664"/>
    </source>
</evidence>
<dbReference type="Gene3D" id="1.10.10.60">
    <property type="entry name" value="Homeodomain-like"/>
    <property type="match status" value="2"/>
</dbReference>
<dbReference type="GO" id="GO:0005681">
    <property type="term" value="C:spliceosomal complex"/>
    <property type="evidence" value="ECO:0007669"/>
    <property type="project" value="UniProtKB-KW"/>
</dbReference>
<dbReference type="Pfam" id="PF00249">
    <property type="entry name" value="Myb_DNA-binding"/>
    <property type="match status" value="2"/>
</dbReference>
<dbReference type="AlphaFoldDB" id="A0A1E4S8U3"/>
<feature type="domain" description="Myb-like" evidence="11">
    <location>
        <begin position="55"/>
        <end position="104"/>
    </location>
</feature>
<dbReference type="PROSITE" id="PS51294">
    <property type="entry name" value="HTH_MYB"/>
    <property type="match status" value="2"/>
</dbReference>
<dbReference type="CDD" id="cd00167">
    <property type="entry name" value="SANT"/>
    <property type="match status" value="1"/>
</dbReference>
<dbReference type="Pfam" id="PF11831">
    <property type="entry name" value="Myb_Cef"/>
    <property type="match status" value="1"/>
</dbReference>
<dbReference type="GO" id="GO:0000398">
    <property type="term" value="P:mRNA splicing, via spliceosome"/>
    <property type="evidence" value="ECO:0007669"/>
    <property type="project" value="InterPro"/>
</dbReference>
<keyword evidence="2" id="KW-0507">mRNA processing</keyword>
<evidence type="ECO:0000256" key="7">
    <source>
        <dbReference type="ARBA" id="ARBA00023242"/>
    </source>
</evidence>
<keyword evidence="3" id="KW-0747">Spliceosome</keyword>
<dbReference type="RefSeq" id="XP_020072943.1">
    <property type="nucleotide sequence ID" value="XM_020217273.1"/>
</dbReference>
<dbReference type="InterPro" id="IPR047242">
    <property type="entry name" value="CDC5L/Cef1"/>
</dbReference>
<feature type="domain" description="HTH myb-type" evidence="12">
    <location>
        <begin position="6"/>
        <end position="54"/>
    </location>
</feature>
<evidence type="ECO:0000256" key="8">
    <source>
        <dbReference type="ARBA" id="ARBA00034837"/>
    </source>
</evidence>
<evidence type="ECO:0000313" key="14">
    <source>
        <dbReference type="Proteomes" id="UP000094389"/>
    </source>
</evidence>
<keyword evidence="4" id="KW-0677">Repeat</keyword>
<keyword evidence="9" id="KW-0175">Coiled coil</keyword>
<evidence type="ECO:0000256" key="1">
    <source>
        <dbReference type="ARBA" id="ARBA00010506"/>
    </source>
</evidence>
<dbReference type="GO" id="GO:0000974">
    <property type="term" value="C:Prp19 complex"/>
    <property type="evidence" value="ECO:0007669"/>
    <property type="project" value="InterPro"/>
</dbReference>
<dbReference type="SUPFAM" id="SSF46689">
    <property type="entry name" value="Homeodomain-like"/>
    <property type="match status" value="1"/>
</dbReference>
<evidence type="ECO:0000256" key="10">
    <source>
        <dbReference type="SAM" id="MobiDB-lite"/>
    </source>
</evidence>
<dbReference type="InterPro" id="IPR021786">
    <property type="entry name" value="Cdc5p/Cef1_C"/>
</dbReference>
<sequence length="648" mass="74447">MVPVYVKGGAWSNVEDQILKAAVSKYGLQQWTRVASLLAKKTAKQAKARWNEYLDPRLRKEDWSPEEDEKLLNLARLLPNQWRSIAESFGRTAAQCVERYQTLLDETSGSMSSNDLGLTGSSAENAVSIGSTSVQVGDLNIDAETKIARPDAVDLDDDEKEMLSEARARLANTKGKKATRKEREKMLAESKRIALLQKRRDLKQAGITTKLSAPKKKYATQKDYNADIVFEHRPTEGFYDTSEEIQANDKQLNKFERDVNYSGLDSDKQKNKEKRPRNETKPQQNNEIEKAPIINVDEAFKRRKLNLPEPEFNDVEMDELSKKSEEQIQATLEERVTREQTLDNKLKIAAEKVKEYTTGNSALLITEEADLLEDEDHSIIKEEAPIPEKTTISILDKLANLPKPKNDYEIEIEERAPKAPAPQSKNVILEDEGERQRLEQVARKQQEQAALLRRSYAVQKGLPIPDLDSSFKFREESNIDKQMITLIRSDYTRFKKPQGAKVIPDLNQHLREEIIKEMKNLIDSDELKQFQDQFVVQHTKSFQPNVDPSSLIDELNSMVEECAAREEQINQDTNNYIEQHNTLWEQNMELLQELQDVDRAEAAFEMLHQGELISLEARRSRLNEETETLIASEQRAQQLLLELKRNRS</sequence>
<organism evidence="13 14">
    <name type="scientific">Cyberlindnera jadinii (strain ATCC 18201 / CBS 1600 / BCRC 20928 / JCM 3617 / NBRC 0987 / NRRL Y-1542)</name>
    <name type="common">Torula yeast</name>
    <name type="synonym">Candida utilis</name>
    <dbReference type="NCBI Taxonomy" id="983966"/>
    <lineage>
        <taxon>Eukaryota</taxon>
        <taxon>Fungi</taxon>
        <taxon>Dikarya</taxon>
        <taxon>Ascomycota</taxon>
        <taxon>Saccharomycotina</taxon>
        <taxon>Saccharomycetes</taxon>
        <taxon>Phaffomycetales</taxon>
        <taxon>Phaffomycetaceae</taxon>
        <taxon>Cyberlindnera</taxon>
    </lineage>
</organism>
<dbReference type="GO" id="GO:0003677">
    <property type="term" value="F:DNA binding"/>
    <property type="evidence" value="ECO:0007669"/>
    <property type="project" value="UniProtKB-KW"/>
</dbReference>
<evidence type="ECO:0000256" key="4">
    <source>
        <dbReference type="ARBA" id="ARBA00022737"/>
    </source>
</evidence>
<dbReference type="InterPro" id="IPR009057">
    <property type="entry name" value="Homeodomain-like_sf"/>
</dbReference>
<dbReference type="EMBL" id="KV453925">
    <property type="protein sequence ID" value="ODV75904.1"/>
    <property type="molecule type" value="Genomic_DNA"/>
</dbReference>
<dbReference type="SMART" id="SM00717">
    <property type="entry name" value="SANT"/>
    <property type="match status" value="2"/>
</dbReference>
<dbReference type="Proteomes" id="UP000094389">
    <property type="component" value="Unassembled WGS sequence"/>
</dbReference>
<dbReference type="OMA" id="EAQYLCA"/>
<keyword evidence="6" id="KW-0508">mRNA splicing</keyword>
<gene>
    <name evidence="13" type="ORF">CYBJADRAFT_187645</name>
</gene>
<evidence type="ECO:0000313" key="13">
    <source>
        <dbReference type="EMBL" id="ODV75904.1"/>
    </source>
</evidence>
<evidence type="ECO:0000259" key="11">
    <source>
        <dbReference type="PROSITE" id="PS50090"/>
    </source>
</evidence>
<dbReference type="CDD" id="cd11659">
    <property type="entry name" value="SANT_CDC5_II"/>
    <property type="match status" value="1"/>
</dbReference>
<dbReference type="GeneID" id="30991669"/>
<feature type="domain" description="HTH myb-type" evidence="12">
    <location>
        <begin position="55"/>
        <end position="108"/>
    </location>
</feature>
<name>A0A1E4S8U3_CYBJN</name>
<keyword evidence="14" id="KW-1185">Reference proteome</keyword>
<dbReference type="InterPro" id="IPR017930">
    <property type="entry name" value="Myb_dom"/>
</dbReference>
<evidence type="ECO:0000259" key="12">
    <source>
        <dbReference type="PROSITE" id="PS51294"/>
    </source>
</evidence>
<feature type="compositionally biased region" description="Basic and acidic residues" evidence="10">
    <location>
        <begin position="257"/>
        <end position="280"/>
    </location>
</feature>
<evidence type="ECO:0000256" key="9">
    <source>
        <dbReference type="SAM" id="Coils"/>
    </source>
</evidence>
<dbReference type="PANTHER" id="PTHR45885:SF1">
    <property type="entry name" value="CELL DIVISION CYCLE 5-LIKE PROTEIN"/>
    <property type="match status" value="1"/>
</dbReference>
<dbReference type="InterPro" id="IPR047240">
    <property type="entry name" value="SANT_CDC5L_II"/>
</dbReference>
<evidence type="ECO:0000256" key="5">
    <source>
        <dbReference type="ARBA" id="ARBA00023125"/>
    </source>
</evidence>
<dbReference type="OrthoDB" id="1410009at2759"/>
<comment type="similarity">
    <text evidence="1">Belongs to the CEF1 family.</text>
</comment>
<feature type="region of interest" description="Disordered" evidence="10">
    <location>
        <begin position="257"/>
        <end position="289"/>
    </location>
</feature>
<dbReference type="PANTHER" id="PTHR45885">
    <property type="entry name" value="CELL DIVISION CYCLE 5-LIKE PROTEIN"/>
    <property type="match status" value="1"/>
</dbReference>
<feature type="domain" description="Myb-like" evidence="11">
    <location>
        <begin position="7"/>
        <end position="54"/>
    </location>
</feature>
<reference evidence="13 14" key="1">
    <citation type="journal article" date="2016" name="Proc. Natl. Acad. Sci. U.S.A.">
        <title>Comparative genomics of biotechnologically important yeasts.</title>
        <authorList>
            <person name="Riley R."/>
            <person name="Haridas S."/>
            <person name="Wolfe K.H."/>
            <person name="Lopes M.R."/>
            <person name="Hittinger C.T."/>
            <person name="Goeker M."/>
            <person name="Salamov A.A."/>
            <person name="Wisecaver J.H."/>
            <person name="Long T.M."/>
            <person name="Calvey C.H."/>
            <person name="Aerts A.L."/>
            <person name="Barry K.W."/>
            <person name="Choi C."/>
            <person name="Clum A."/>
            <person name="Coughlan A.Y."/>
            <person name="Deshpande S."/>
            <person name="Douglass A.P."/>
            <person name="Hanson S.J."/>
            <person name="Klenk H.-P."/>
            <person name="LaButti K.M."/>
            <person name="Lapidus A."/>
            <person name="Lindquist E.A."/>
            <person name="Lipzen A.M."/>
            <person name="Meier-Kolthoff J.P."/>
            <person name="Ohm R.A."/>
            <person name="Otillar R.P."/>
            <person name="Pangilinan J.L."/>
            <person name="Peng Y."/>
            <person name="Rokas A."/>
            <person name="Rosa C.A."/>
            <person name="Scheuner C."/>
            <person name="Sibirny A.A."/>
            <person name="Slot J.C."/>
            <person name="Stielow J.B."/>
            <person name="Sun H."/>
            <person name="Kurtzman C.P."/>
            <person name="Blackwell M."/>
            <person name="Grigoriev I.V."/>
            <person name="Jeffries T.W."/>
        </authorList>
    </citation>
    <scope>NUCLEOTIDE SEQUENCE [LARGE SCALE GENOMIC DNA]</scope>
    <source>
        <strain evidence="14">ATCC 18201 / CBS 1600 / BCRC 20928 / JCM 3617 / NBRC 0987 / NRRL Y-1542</strain>
    </source>
</reference>
<evidence type="ECO:0000256" key="6">
    <source>
        <dbReference type="ARBA" id="ARBA00023187"/>
    </source>
</evidence>
<feature type="coiled-coil region" evidence="9">
    <location>
        <begin position="428"/>
        <end position="455"/>
    </location>
</feature>
<evidence type="ECO:0000256" key="3">
    <source>
        <dbReference type="ARBA" id="ARBA00022728"/>
    </source>
</evidence>